<name>A0AAV0RQ34_9ROSI</name>
<reference evidence="1" key="1">
    <citation type="submission" date="2022-08" db="EMBL/GenBank/DDBJ databases">
        <authorList>
            <person name="Gutierrez-Valencia J."/>
        </authorList>
    </citation>
    <scope>NUCLEOTIDE SEQUENCE</scope>
</reference>
<evidence type="ECO:0000313" key="2">
    <source>
        <dbReference type="Proteomes" id="UP001154282"/>
    </source>
</evidence>
<proteinExistence type="predicted"/>
<gene>
    <name evidence="1" type="ORF">LITE_LOCUS49099</name>
</gene>
<protein>
    <submittedName>
        <fullName evidence="1">Uncharacterized protein</fullName>
    </submittedName>
</protein>
<accession>A0AAV0RQ34</accession>
<sequence>MTKGRRRRRVGLDFMEDEGSGERFRERSEGGELWDWLELRNGREERFIFHR</sequence>
<comment type="caution">
    <text evidence="1">The sequence shown here is derived from an EMBL/GenBank/DDBJ whole genome shotgun (WGS) entry which is preliminary data.</text>
</comment>
<dbReference type="AlphaFoldDB" id="A0AAV0RQ34"/>
<evidence type="ECO:0000313" key="1">
    <source>
        <dbReference type="EMBL" id="CAI0559191.1"/>
    </source>
</evidence>
<keyword evidence="2" id="KW-1185">Reference proteome</keyword>
<organism evidence="1 2">
    <name type="scientific">Linum tenue</name>
    <dbReference type="NCBI Taxonomy" id="586396"/>
    <lineage>
        <taxon>Eukaryota</taxon>
        <taxon>Viridiplantae</taxon>
        <taxon>Streptophyta</taxon>
        <taxon>Embryophyta</taxon>
        <taxon>Tracheophyta</taxon>
        <taxon>Spermatophyta</taxon>
        <taxon>Magnoliopsida</taxon>
        <taxon>eudicotyledons</taxon>
        <taxon>Gunneridae</taxon>
        <taxon>Pentapetalae</taxon>
        <taxon>rosids</taxon>
        <taxon>fabids</taxon>
        <taxon>Malpighiales</taxon>
        <taxon>Linaceae</taxon>
        <taxon>Linum</taxon>
    </lineage>
</organism>
<dbReference type="EMBL" id="CAMGYJ010000011">
    <property type="protein sequence ID" value="CAI0559191.1"/>
    <property type="molecule type" value="Genomic_DNA"/>
</dbReference>
<dbReference type="Proteomes" id="UP001154282">
    <property type="component" value="Unassembled WGS sequence"/>
</dbReference>